<dbReference type="EMBL" id="WHPN01000268">
    <property type="protein sequence ID" value="KAF4408655.1"/>
    <property type="molecule type" value="Genomic_DNA"/>
</dbReference>
<evidence type="ECO:0008006" key="3">
    <source>
        <dbReference type="Google" id="ProtNLM"/>
    </source>
</evidence>
<comment type="caution">
    <text evidence="1">The sequence shown here is derived from an EMBL/GenBank/DDBJ whole genome shotgun (WGS) entry which is preliminary data.</text>
</comment>
<keyword evidence="2" id="KW-1185">Reference proteome</keyword>
<proteinExistence type="predicted"/>
<evidence type="ECO:0000313" key="1">
    <source>
        <dbReference type="EMBL" id="KAF4408655.1"/>
    </source>
</evidence>
<accession>A0ABQ7FJ06</accession>
<dbReference type="Proteomes" id="UP000621266">
    <property type="component" value="Unassembled WGS sequence"/>
</dbReference>
<organism evidence="1 2">
    <name type="scientific">Streptomyces lycii</name>
    <dbReference type="NCBI Taxonomy" id="2654337"/>
    <lineage>
        <taxon>Bacteria</taxon>
        <taxon>Bacillati</taxon>
        <taxon>Actinomycetota</taxon>
        <taxon>Actinomycetes</taxon>
        <taxon>Kitasatosporales</taxon>
        <taxon>Streptomycetaceae</taxon>
        <taxon>Streptomyces</taxon>
    </lineage>
</organism>
<sequence length="168" mass="18977">MAGLVRITGTGQLVELQRRLKAAGGPRLAQNFSRRVRRAAEPTHRDMRTAVTSLRIAGTGRRTTGGPSHQTRPLRATIARAVRISVRAGSSPGARIWIDRGSLPIDLEWMPDRLNDGSWRHPVFGNKHRWVWQYASPSNWWGRTVTKNEPRMAAEIERVLNDVRNSLE</sequence>
<reference evidence="1 2" key="1">
    <citation type="submission" date="2019-10" db="EMBL/GenBank/DDBJ databases">
        <title>Streptomyces tenebrisbrunneis sp.nov., an endogenous actinomycete isolated from of Lycium ruthenicum.</title>
        <authorList>
            <person name="Ma L."/>
        </authorList>
    </citation>
    <scope>NUCLEOTIDE SEQUENCE [LARGE SCALE GENOMIC DNA]</scope>
    <source>
        <strain evidence="1 2">TRM 66187</strain>
    </source>
</reference>
<evidence type="ECO:0000313" key="2">
    <source>
        <dbReference type="Proteomes" id="UP000621266"/>
    </source>
</evidence>
<gene>
    <name evidence="1" type="ORF">GCU69_13235</name>
</gene>
<name>A0ABQ7FJ06_9ACTN</name>
<protein>
    <recommendedName>
        <fullName evidence="3">HK97 gp10 family phage protein</fullName>
    </recommendedName>
</protein>